<reference evidence="3" key="1">
    <citation type="submission" date="2011-05" db="EMBL/GenBank/DDBJ databases">
        <authorList>
            <person name="Richards S.R."/>
            <person name="Qu J."/>
            <person name="Jiang H."/>
            <person name="Jhangiani S.N."/>
            <person name="Agravi P."/>
            <person name="Goodspeed R."/>
            <person name="Gross S."/>
            <person name="Mandapat C."/>
            <person name="Jackson L."/>
            <person name="Mathew T."/>
            <person name="Pu L."/>
            <person name="Thornton R."/>
            <person name="Saada N."/>
            <person name="Wilczek-Boney K.B."/>
            <person name="Lee S."/>
            <person name="Kovar C."/>
            <person name="Wu Y."/>
            <person name="Scherer S.E."/>
            <person name="Worley K.C."/>
            <person name="Muzny D.M."/>
            <person name="Gibbs R."/>
        </authorList>
    </citation>
    <scope>NUCLEOTIDE SEQUENCE</scope>
    <source>
        <strain evidence="3">Brora</strain>
    </source>
</reference>
<dbReference type="AlphaFoldDB" id="T1ISE2"/>
<dbReference type="EMBL" id="JH431430">
    <property type="status" value="NOT_ANNOTATED_CDS"/>
    <property type="molecule type" value="Genomic_DNA"/>
</dbReference>
<dbReference type="InterPro" id="IPR003511">
    <property type="entry name" value="HORMA_dom"/>
</dbReference>
<protein>
    <recommendedName>
        <fullName evidence="1">HORMA domain-containing protein</fullName>
    </recommendedName>
</protein>
<keyword evidence="3" id="KW-1185">Reference proteome</keyword>
<sequence>MENVVSVDIFIEFLEVAIHSILYKRQLYPQNIFEKRKKYDIPVYISTHQAINKYIQDTLDAIKLLLKINLEKISVVIANKDHKPLEKFVFEIDLQRNFNCQLDDSYLLRLEKSIREFCFKLNVCDASLTRLPPECYFMIQVHTDESAAASMEVESAQNFLEFPWVEADPLQTTVNKAHILPLKFMDHEIFKMQLYVEESETKF</sequence>
<dbReference type="OMA" id="CEDFPWI"/>
<dbReference type="PANTHER" id="PTHR11842:SF10">
    <property type="entry name" value="MITOTIC SPINDLE ASSEMBLY CHECKPOINT PROTEIN MAD2B"/>
    <property type="match status" value="1"/>
</dbReference>
<reference evidence="2" key="2">
    <citation type="submission" date="2015-02" db="UniProtKB">
        <authorList>
            <consortium name="EnsemblMetazoa"/>
        </authorList>
    </citation>
    <scope>IDENTIFICATION</scope>
</reference>
<organism evidence="2 3">
    <name type="scientific">Strigamia maritima</name>
    <name type="common">European centipede</name>
    <name type="synonym">Geophilus maritimus</name>
    <dbReference type="NCBI Taxonomy" id="126957"/>
    <lineage>
        <taxon>Eukaryota</taxon>
        <taxon>Metazoa</taxon>
        <taxon>Ecdysozoa</taxon>
        <taxon>Arthropoda</taxon>
        <taxon>Myriapoda</taxon>
        <taxon>Chilopoda</taxon>
        <taxon>Pleurostigmophora</taxon>
        <taxon>Geophilomorpha</taxon>
        <taxon>Linotaeniidae</taxon>
        <taxon>Strigamia</taxon>
    </lineage>
</organism>
<dbReference type="HOGENOM" id="CLU_050394_2_0_1"/>
<dbReference type="PhylomeDB" id="T1ISE2"/>
<dbReference type="SUPFAM" id="SSF56019">
    <property type="entry name" value="The spindle assembly checkpoint protein mad2"/>
    <property type="match status" value="1"/>
</dbReference>
<feature type="domain" description="HORMA" evidence="1">
    <location>
        <begin position="4"/>
        <end position="196"/>
    </location>
</feature>
<dbReference type="Proteomes" id="UP000014500">
    <property type="component" value="Unassembled WGS sequence"/>
</dbReference>
<dbReference type="InterPro" id="IPR045091">
    <property type="entry name" value="Mad2-like"/>
</dbReference>
<accession>T1ISE2</accession>
<dbReference type="PROSITE" id="PS50815">
    <property type="entry name" value="HORMA"/>
    <property type="match status" value="1"/>
</dbReference>
<dbReference type="PANTHER" id="PTHR11842">
    <property type="entry name" value="MITOTIC SPINDLE ASSEMBLY CHECKPOINT PROTEIN MAD2"/>
    <property type="match status" value="1"/>
</dbReference>
<name>T1ISE2_STRMM</name>
<evidence type="ECO:0000259" key="1">
    <source>
        <dbReference type="PROSITE" id="PS50815"/>
    </source>
</evidence>
<dbReference type="STRING" id="126957.T1ISE2"/>
<dbReference type="eggNOG" id="KOG3186">
    <property type="taxonomic scope" value="Eukaryota"/>
</dbReference>
<evidence type="ECO:0000313" key="2">
    <source>
        <dbReference type="EnsemblMetazoa" id="SMAR004011-PA"/>
    </source>
</evidence>
<dbReference type="InterPro" id="IPR036570">
    <property type="entry name" value="HORMA_dom_sf"/>
</dbReference>
<dbReference type="EnsemblMetazoa" id="SMAR004011-RA">
    <property type="protein sequence ID" value="SMAR004011-PA"/>
    <property type="gene ID" value="SMAR004011"/>
</dbReference>
<dbReference type="GO" id="GO:0016035">
    <property type="term" value="C:zeta DNA polymerase complex"/>
    <property type="evidence" value="ECO:0007669"/>
    <property type="project" value="TreeGrafter"/>
</dbReference>
<dbReference type="Pfam" id="PF02301">
    <property type="entry name" value="HORMA"/>
    <property type="match status" value="1"/>
</dbReference>
<proteinExistence type="predicted"/>
<dbReference type="Gene3D" id="3.30.900.10">
    <property type="entry name" value="HORMA domain"/>
    <property type="match status" value="1"/>
</dbReference>
<evidence type="ECO:0000313" key="3">
    <source>
        <dbReference type="Proteomes" id="UP000014500"/>
    </source>
</evidence>